<dbReference type="PANTHER" id="PTHR36510">
    <property type="entry name" value="GLUTAMATE--CYSTEINE LIGASE 2-RELATED"/>
    <property type="match status" value="1"/>
</dbReference>
<comment type="similarity">
    <text evidence="5">Belongs to the glutamate--cysteine ligase type 2 family. YbdK subfamily.</text>
</comment>
<proteinExistence type="inferred from homology"/>
<dbReference type="Pfam" id="PF04107">
    <property type="entry name" value="GCS2"/>
    <property type="match status" value="1"/>
</dbReference>
<dbReference type="InterPro" id="IPR006336">
    <property type="entry name" value="GCS2"/>
</dbReference>
<protein>
    <recommendedName>
        <fullName evidence="5">Putative glutamate--cysteine ligase 2</fullName>
        <ecNumber evidence="5">6.3.2.2</ecNumber>
    </recommendedName>
    <alternativeName>
        <fullName evidence="5">Gamma-glutamylcysteine synthetase 2</fullName>
        <shortName evidence="5">GCS 2</shortName>
        <shortName evidence="5">Gamma-GCS 2</shortName>
    </alternativeName>
</protein>
<dbReference type="SUPFAM" id="SSF55931">
    <property type="entry name" value="Glutamine synthetase/guanido kinase"/>
    <property type="match status" value="1"/>
</dbReference>
<dbReference type="InterPro" id="IPR011793">
    <property type="entry name" value="YbdK"/>
</dbReference>
<evidence type="ECO:0000256" key="3">
    <source>
        <dbReference type="ARBA" id="ARBA00022840"/>
    </source>
</evidence>
<comment type="function">
    <text evidence="5">ATP-dependent carboxylate-amine ligase which exhibits weak glutamate--cysteine ligase activity.</text>
</comment>
<evidence type="ECO:0000256" key="1">
    <source>
        <dbReference type="ARBA" id="ARBA00022598"/>
    </source>
</evidence>
<dbReference type="Proteomes" id="UP001058860">
    <property type="component" value="Chromosome"/>
</dbReference>
<evidence type="ECO:0000256" key="2">
    <source>
        <dbReference type="ARBA" id="ARBA00022741"/>
    </source>
</evidence>
<keyword evidence="3 5" id="KW-0067">ATP-binding</keyword>
<dbReference type="GO" id="GO:0016874">
    <property type="term" value="F:ligase activity"/>
    <property type="evidence" value="ECO:0007669"/>
    <property type="project" value="UniProtKB-KW"/>
</dbReference>
<dbReference type="Gene3D" id="3.30.590.20">
    <property type="match status" value="1"/>
</dbReference>
<gene>
    <name evidence="6" type="ORF">LRS13_16465</name>
</gene>
<evidence type="ECO:0000256" key="4">
    <source>
        <dbReference type="ARBA" id="ARBA00048819"/>
    </source>
</evidence>
<dbReference type="HAMAP" id="MF_01609">
    <property type="entry name" value="Glu_cys_ligase_2"/>
    <property type="match status" value="1"/>
</dbReference>
<dbReference type="InterPro" id="IPR014746">
    <property type="entry name" value="Gln_synth/guanido_kin_cat_dom"/>
</dbReference>
<dbReference type="EC" id="6.3.2.2" evidence="5"/>
<dbReference type="RefSeq" id="WP_353862829.1">
    <property type="nucleotide sequence ID" value="NZ_CP088295.1"/>
</dbReference>
<reference evidence="7" key="1">
    <citation type="submission" date="2021-11" db="EMBL/GenBank/DDBJ databases">
        <title>Cultivation dependent microbiological survey of springs from the worlds oldest radium mine currently devoted to the extraction of radon-saturated water.</title>
        <authorList>
            <person name="Kapinusova G."/>
            <person name="Smrhova T."/>
            <person name="Strejcek M."/>
            <person name="Suman J."/>
            <person name="Jani K."/>
            <person name="Pajer P."/>
            <person name="Uhlik O."/>
        </authorList>
    </citation>
    <scope>NUCLEOTIDE SEQUENCE [LARGE SCALE GENOMIC DNA]</scope>
    <source>
        <strain evidence="7">J379</strain>
    </source>
</reference>
<sequence length="380" mass="41589">MTEWAEWRSDPANPAYTLGVEEEVMLVDPNGWSLAQAIADVLRALPPELAEHVSSETHSAAVELGTGVHASVSGALNELVGLRRGMADVLSDIGIAAAVAGTHPFAVWQEMVVTDRARHQLVFGSMRELARREPTFALHVHVGIHDPDRAIRAFNNMRAHLPVLLALSANSPFWQGRDTGLASARTPLFQAFPRVGIPRPFHHYDEYVGAIDQLIRCEAFPDPTFLWWDVRLQPRIGTVEIRIMDAQSTTTATRALVAFVQALTRLEAEEGWADQRLVHAPEALDENRFLAARDGTGVALLDLSVGGRVSLRERVDKMMQACRPHAQDLGCEDDLDLVPILLSDASAPRQRRLAAEAGGLPGLVEKLAADFTRVKSAEPA</sequence>
<comment type="catalytic activity">
    <reaction evidence="4 5">
        <text>L-cysteine + L-glutamate + ATP = gamma-L-glutamyl-L-cysteine + ADP + phosphate + H(+)</text>
        <dbReference type="Rhea" id="RHEA:13285"/>
        <dbReference type="ChEBI" id="CHEBI:15378"/>
        <dbReference type="ChEBI" id="CHEBI:29985"/>
        <dbReference type="ChEBI" id="CHEBI:30616"/>
        <dbReference type="ChEBI" id="CHEBI:35235"/>
        <dbReference type="ChEBI" id="CHEBI:43474"/>
        <dbReference type="ChEBI" id="CHEBI:58173"/>
        <dbReference type="ChEBI" id="CHEBI:456216"/>
        <dbReference type="EC" id="6.3.2.2"/>
    </reaction>
</comment>
<name>A0ABY5PC96_9ACTN</name>
<keyword evidence="7" id="KW-1185">Reference proteome</keyword>
<dbReference type="EMBL" id="CP088295">
    <property type="protein sequence ID" value="UUY02296.1"/>
    <property type="molecule type" value="Genomic_DNA"/>
</dbReference>
<dbReference type="InterPro" id="IPR050141">
    <property type="entry name" value="GCL_type2/YbdK_subfam"/>
</dbReference>
<organism evidence="6 7">
    <name type="scientific">Svornostia abyssi</name>
    <dbReference type="NCBI Taxonomy" id="2898438"/>
    <lineage>
        <taxon>Bacteria</taxon>
        <taxon>Bacillati</taxon>
        <taxon>Actinomycetota</taxon>
        <taxon>Thermoleophilia</taxon>
        <taxon>Solirubrobacterales</taxon>
        <taxon>Baekduiaceae</taxon>
        <taxon>Svornostia</taxon>
    </lineage>
</organism>
<keyword evidence="2 5" id="KW-0547">Nucleotide-binding</keyword>
<dbReference type="NCBIfam" id="TIGR02050">
    <property type="entry name" value="gshA_cyan_rel"/>
    <property type="match status" value="1"/>
</dbReference>
<evidence type="ECO:0000313" key="7">
    <source>
        <dbReference type="Proteomes" id="UP001058860"/>
    </source>
</evidence>
<evidence type="ECO:0000313" key="6">
    <source>
        <dbReference type="EMBL" id="UUY02296.1"/>
    </source>
</evidence>
<dbReference type="PANTHER" id="PTHR36510:SF1">
    <property type="entry name" value="GLUTAMATE--CYSTEINE LIGASE 2-RELATED"/>
    <property type="match status" value="1"/>
</dbReference>
<keyword evidence="1 5" id="KW-0436">Ligase</keyword>
<accession>A0ABY5PC96</accession>
<evidence type="ECO:0000256" key="5">
    <source>
        <dbReference type="HAMAP-Rule" id="MF_01609"/>
    </source>
</evidence>